<organism evidence="2 3">
    <name type="scientific">Mucuna pruriens</name>
    <name type="common">Velvet bean</name>
    <name type="synonym">Dolichos pruriens</name>
    <dbReference type="NCBI Taxonomy" id="157652"/>
    <lineage>
        <taxon>Eukaryota</taxon>
        <taxon>Viridiplantae</taxon>
        <taxon>Streptophyta</taxon>
        <taxon>Embryophyta</taxon>
        <taxon>Tracheophyta</taxon>
        <taxon>Spermatophyta</taxon>
        <taxon>Magnoliopsida</taxon>
        <taxon>eudicotyledons</taxon>
        <taxon>Gunneridae</taxon>
        <taxon>Pentapetalae</taxon>
        <taxon>rosids</taxon>
        <taxon>fabids</taxon>
        <taxon>Fabales</taxon>
        <taxon>Fabaceae</taxon>
        <taxon>Papilionoideae</taxon>
        <taxon>50 kb inversion clade</taxon>
        <taxon>NPAAA clade</taxon>
        <taxon>indigoferoid/millettioid clade</taxon>
        <taxon>Phaseoleae</taxon>
        <taxon>Mucuna</taxon>
    </lineage>
</organism>
<gene>
    <name evidence="2" type="ORF">CR513_26644</name>
</gene>
<feature type="non-terminal residue" evidence="2">
    <location>
        <position position="1"/>
    </location>
</feature>
<comment type="caution">
    <text evidence="2">The sequence shown here is derived from an EMBL/GenBank/DDBJ whole genome shotgun (WGS) entry which is preliminary data.</text>
</comment>
<name>A0A371GLL0_MUCPR</name>
<dbReference type="EMBL" id="QJKJ01005133">
    <property type="protein sequence ID" value="RDX91400.1"/>
    <property type="molecule type" value="Genomic_DNA"/>
</dbReference>
<evidence type="ECO:0000313" key="3">
    <source>
        <dbReference type="Proteomes" id="UP000257109"/>
    </source>
</evidence>
<proteinExistence type="predicted"/>
<accession>A0A371GLL0</accession>
<dbReference type="Proteomes" id="UP000257109">
    <property type="component" value="Unassembled WGS sequence"/>
</dbReference>
<protein>
    <submittedName>
        <fullName evidence="2">Uncharacterized protein</fullName>
    </submittedName>
</protein>
<feature type="region of interest" description="Disordered" evidence="1">
    <location>
        <begin position="1"/>
        <end position="33"/>
    </location>
</feature>
<keyword evidence="3" id="KW-1185">Reference proteome</keyword>
<dbReference type="AlphaFoldDB" id="A0A371GLL0"/>
<feature type="compositionally biased region" description="Low complexity" evidence="1">
    <location>
        <begin position="17"/>
        <end position="26"/>
    </location>
</feature>
<sequence>MPNETTMLGQLGIQPKNETNPNINNNQLPEHGNPTIGAIFEEEYLEEEVEKIRIPIVHLQTASTTKDDSDQGILGELSWRY</sequence>
<evidence type="ECO:0000313" key="2">
    <source>
        <dbReference type="EMBL" id="RDX91400.1"/>
    </source>
</evidence>
<reference evidence="2" key="1">
    <citation type="submission" date="2018-05" db="EMBL/GenBank/DDBJ databases">
        <title>Draft genome of Mucuna pruriens seed.</title>
        <authorList>
            <person name="Nnadi N.E."/>
            <person name="Vos R."/>
            <person name="Hasami M.H."/>
            <person name="Devisetty U.K."/>
            <person name="Aguiy J.C."/>
        </authorList>
    </citation>
    <scope>NUCLEOTIDE SEQUENCE [LARGE SCALE GENOMIC DNA]</scope>
    <source>
        <strain evidence="2">JCA_2017</strain>
    </source>
</reference>
<evidence type="ECO:0000256" key="1">
    <source>
        <dbReference type="SAM" id="MobiDB-lite"/>
    </source>
</evidence>